<dbReference type="Pfam" id="PF00023">
    <property type="entry name" value="Ank"/>
    <property type="match status" value="1"/>
</dbReference>
<dbReference type="RefSeq" id="XP_024549762.1">
    <property type="nucleotide sequence ID" value="XM_024693973.1"/>
</dbReference>
<dbReference type="OrthoDB" id="539213at2759"/>
<proteinExistence type="predicted"/>
<evidence type="ECO:0000256" key="1">
    <source>
        <dbReference type="PROSITE-ProRule" id="PRU00023"/>
    </source>
</evidence>
<dbReference type="InterPro" id="IPR002110">
    <property type="entry name" value="Ankyrin_rpt"/>
</dbReference>
<dbReference type="KEGG" id="bfu:BCIN_07g03210"/>
<evidence type="ECO:0000313" key="3">
    <source>
        <dbReference type="Proteomes" id="UP000001798"/>
    </source>
</evidence>
<reference evidence="2 3" key="1">
    <citation type="journal article" date="2011" name="PLoS Genet.">
        <title>Genomic analysis of the necrotrophic fungal pathogens Sclerotinia sclerotiorum and Botrytis cinerea.</title>
        <authorList>
            <person name="Amselem J."/>
            <person name="Cuomo C.A."/>
            <person name="van Kan J.A."/>
            <person name="Viaud M."/>
            <person name="Benito E.P."/>
            <person name="Couloux A."/>
            <person name="Coutinho P.M."/>
            <person name="de Vries R.P."/>
            <person name="Dyer P.S."/>
            <person name="Fillinger S."/>
            <person name="Fournier E."/>
            <person name="Gout L."/>
            <person name="Hahn M."/>
            <person name="Kohn L."/>
            <person name="Lapalu N."/>
            <person name="Plummer K.M."/>
            <person name="Pradier J.M."/>
            <person name="Quevillon E."/>
            <person name="Sharon A."/>
            <person name="Simon A."/>
            <person name="ten Have A."/>
            <person name="Tudzynski B."/>
            <person name="Tudzynski P."/>
            <person name="Wincker P."/>
            <person name="Andrew M."/>
            <person name="Anthouard V."/>
            <person name="Beever R.E."/>
            <person name="Beffa R."/>
            <person name="Benoit I."/>
            <person name="Bouzid O."/>
            <person name="Brault B."/>
            <person name="Chen Z."/>
            <person name="Choquer M."/>
            <person name="Collemare J."/>
            <person name="Cotton P."/>
            <person name="Danchin E.G."/>
            <person name="Da Silva C."/>
            <person name="Gautier A."/>
            <person name="Giraud C."/>
            <person name="Giraud T."/>
            <person name="Gonzalez C."/>
            <person name="Grossetete S."/>
            <person name="Guldener U."/>
            <person name="Henrissat B."/>
            <person name="Howlett B.J."/>
            <person name="Kodira C."/>
            <person name="Kretschmer M."/>
            <person name="Lappartient A."/>
            <person name="Leroch M."/>
            <person name="Levis C."/>
            <person name="Mauceli E."/>
            <person name="Neuveglise C."/>
            <person name="Oeser B."/>
            <person name="Pearson M."/>
            <person name="Poulain J."/>
            <person name="Poussereau N."/>
            <person name="Quesneville H."/>
            <person name="Rascle C."/>
            <person name="Schumacher J."/>
            <person name="Segurens B."/>
            <person name="Sexton A."/>
            <person name="Silva E."/>
            <person name="Sirven C."/>
            <person name="Soanes D.M."/>
            <person name="Talbot N.J."/>
            <person name="Templeton M."/>
            <person name="Yandava C."/>
            <person name="Yarden O."/>
            <person name="Zeng Q."/>
            <person name="Rollins J.A."/>
            <person name="Lebrun M.H."/>
            <person name="Dickman M."/>
        </authorList>
    </citation>
    <scope>NUCLEOTIDE SEQUENCE [LARGE SCALE GENOMIC DNA]</scope>
    <source>
        <strain evidence="2 3">B05.10</strain>
    </source>
</reference>
<gene>
    <name evidence="2" type="ORF">BCIN_07g03210</name>
</gene>
<dbReference type="GeneID" id="5439205"/>
<name>A0A384JME9_BOTFB</name>
<dbReference type="SUPFAM" id="SSF48403">
    <property type="entry name" value="Ankyrin repeat"/>
    <property type="match status" value="1"/>
</dbReference>
<dbReference type="SMART" id="SM00248">
    <property type="entry name" value="ANK"/>
    <property type="match status" value="2"/>
</dbReference>
<protein>
    <submittedName>
        <fullName evidence="2">Uncharacterized protein</fullName>
    </submittedName>
</protein>
<dbReference type="VEuPathDB" id="FungiDB:Bcin07g03210"/>
<reference evidence="2 3" key="3">
    <citation type="journal article" date="2017" name="Mol. Plant Pathol.">
        <title>A gapless genome sequence of the fungus Botrytis cinerea.</title>
        <authorList>
            <person name="Van Kan J.A."/>
            <person name="Stassen J.H."/>
            <person name="Mosbach A."/>
            <person name="Van Der Lee T.A."/>
            <person name="Faino L."/>
            <person name="Farmer A.D."/>
            <person name="Papasotiriou D.G."/>
            <person name="Zhou S."/>
            <person name="Seidl M.F."/>
            <person name="Cottam E."/>
            <person name="Edel D."/>
            <person name="Hahn M."/>
            <person name="Schwartz D.C."/>
            <person name="Dietrich R.A."/>
            <person name="Widdison S."/>
            <person name="Scalliet G."/>
        </authorList>
    </citation>
    <scope>NUCLEOTIDE SEQUENCE [LARGE SCALE GENOMIC DNA]</scope>
    <source>
        <strain evidence="2 3">B05.10</strain>
    </source>
</reference>
<dbReference type="PROSITE" id="PS50297">
    <property type="entry name" value="ANK_REP_REGION"/>
    <property type="match status" value="1"/>
</dbReference>
<dbReference type="PROSITE" id="PS50088">
    <property type="entry name" value="ANK_REPEAT"/>
    <property type="match status" value="1"/>
</dbReference>
<keyword evidence="3" id="KW-1185">Reference proteome</keyword>
<keyword evidence="1" id="KW-0040">ANK repeat</keyword>
<organism evidence="2 3">
    <name type="scientific">Botryotinia fuckeliana (strain B05.10)</name>
    <name type="common">Noble rot fungus</name>
    <name type="synonym">Botrytis cinerea</name>
    <dbReference type="NCBI Taxonomy" id="332648"/>
    <lineage>
        <taxon>Eukaryota</taxon>
        <taxon>Fungi</taxon>
        <taxon>Dikarya</taxon>
        <taxon>Ascomycota</taxon>
        <taxon>Pezizomycotina</taxon>
        <taxon>Leotiomycetes</taxon>
        <taxon>Helotiales</taxon>
        <taxon>Sclerotiniaceae</taxon>
        <taxon>Botrytis</taxon>
    </lineage>
</organism>
<dbReference type="EMBL" id="CP009811">
    <property type="protein sequence ID" value="ATZ51733.1"/>
    <property type="molecule type" value="Genomic_DNA"/>
</dbReference>
<reference evidence="2 3" key="2">
    <citation type="journal article" date="2012" name="Eukaryot. Cell">
        <title>Genome update of Botrytis cinerea strains B05.10 and T4.</title>
        <authorList>
            <person name="Staats M."/>
            <person name="van Kan J.A."/>
        </authorList>
    </citation>
    <scope>NUCLEOTIDE SEQUENCE [LARGE SCALE GENOMIC DNA]</scope>
    <source>
        <strain evidence="2 3">B05.10</strain>
    </source>
</reference>
<feature type="repeat" description="ANK" evidence="1">
    <location>
        <begin position="287"/>
        <end position="315"/>
    </location>
</feature>
<dbReference type="InterPro" id="IPR036770">
    <property type="entry name" value="Ankyrin_rpt-contain_sf"/>
</dbReference>
<dbReference type="AlphaFoldDB" id="A0A384JME9"/>
<sequence length="640" mass="74647">MAEIGVIASGMGVASLGLQLMDGIRKLKQFWDEVKEAPEDIQYTLEELETLSLILSDIQTSDSNMPSIPSATATRCLELCRRGTDILNTTVKDLNGAISKRRKIGSAKVVLKKDTLEKFRNRLRDAQYMLMLSRQTYSDALQMEYHKLQIEAVQSNANRQLQEFEELKVSITRSADVMSRTMLRSRDTVVYDFQKKRPTRNRTRNKLDKEAKYFHRKFRIPQWFSSPNYTWDFSGYQAPSGWTFNFRQYYTVDRQSSTWECVRKGDLSGLQVLLQNKKATPFDRLFSGETLLDLASSTGDIDMCRLLLNQGADPNDSFATSALSYSINHFMVEWNPFSSMINVLQLLYPITEIHNPLEDIRVLYEYDGLAWLLRHIDPTFKEWSFEERMMFALKICYRTVRVLDSTAEIVSLMLHKDQLSEACRMTIRRHPMGIDCNFLLIELHCISRNIMDWLEENEESYMYSDSTQPRAGRPGFGTSDRFSKTEFATSIQWLKRLVTAGSEIYRAWFLYPLLVSSRWLAAPESPLLEIRAVSVRLWLEILYNSGIDLLKYGKLEHDNFIKSDSEWHSLPPEKNCVGRKGETSWEWVHLISFVYGPAIDDWKLYYSCSEPCRDYYESFRHFWEIVDHPERGMPGAWVEY</sequence>
<dbReference type="Proteomes" id="UP000001798">
    <property type="component" value="Chromosome 7"/>
</dbReference>
<evidence type="ECO:0000313" key="2">
    <source>
        <dbReference type="EMBL" id="ATZ51733.1"/>
    </source>
</evidence>
<dbReference type="Gene3D" id="1.25.40.20">
    <property type="entry name" value="Ankyrin repeat-containing domain"/>
    <property type="match status" value="1"/>
</dbReference>
<accession>A0A384JME9</accession>